<dbReference type="SUPFAM" id="SSF161098">
    <property type="entry name" value="MetI-like"/>
    <property type="match status" value="1"/>
</dbReference>
<dbReference type="EMBL" id="FOBF01000006">
    <property type="protein sequence ID" value="SEL67859.1"/>
    <property type="molecule type" value="Genomic_DNA"/>
</dbReference>
<evidence type="ECO:0000256" key="2">
    <source>
        <dbReference type="ARBA" id="ARBA00010072"/>
    </source>
</evidence>
<dbReference type="InterPro" id="IPR043429">
    <property type="entry name" value="ArtM/GltK/GlnP/TcyL/YhdX-like"/>
</dbReference>
<accession>A0A1H7S6E6</accession>
<dbReference type="InterPro" id="IPR035906">
    <property type="entry name" value="MetI-like_sf"/>
</dbReference>
<keyword evidence="8 9" id="KW-0472">Membrane</keyword>
<evidence type="ECO:0000256" key="3">
    <source>
        <dbReference type="ARBA" id="ARBA00022448"/>
    </source>
</evidence>
<dbReference type="InterPro" id="IPR010065">
    <property type="entry name" value="AA_ABC_transptr_permease_3TM"/>
</dbReference>
<comment type="similarity">
    <text evidence="2">Belongs to the binding-protein-dependent transport system permease family. HisMQ subfamily.</text>
</comment>
<feature type="domain" description="ABC transmembrane type-1" evidence="10">
    <location>
        <begin position="23"/>
        <end position="218"/>
    </location>
</feature>
<dbReference type="GO" id="GO:0006865">
    <property type="term" value="P:amino acid transport"/>
    <property type="evidence" value="ECO:0007669"/>
    <property type="project" value="UniProtKB-KW"/>
</dbReference>
<evidence type="ECO:0000256" key="6">
    <source>
        <dbReference type="ARBA" id="ARBA00022970"/>
    </source>
</evidence>
<evidence type="ECO:0000256" key="7">
    <source>
        <dbReference type="ARBA" id="ARBA00022989"/>
    </source>
</evidence>
<feature type="transmembrane region" description="Helical" evidence="9">
    <location>
        <begin position="20"/>
        <end position="47"/>
    </location>
</feature>
<dbReference type="InterPro" id="IPR000515">
    <property type="entry name" value="MetI-like"/>
</dbReference>
<dbReference type="PROSITE" id="PS50928">
    <property type="entry name" value="ABC_TM1"/>
    <property type="match status" value="1"/>
</dbReference>
<dbReference type="GO" id="GO:0043190">
    <property type="term" value="C:ATP-binding cassette (ABC) transporter complex"/>
    <property type="evidence" value="ECO:0007669"/>
    <property type="project" value="InterPro"/>
</dbReference>
<comment type="subcellular location">
    <subcellularLocation>
        <location evidence="1 9">Cell membrane</location>
        <topology evidence="1 9">Multi-pass membrane protein</topology>
    </subcellularLocation>
</comment>
<proteinExistence type="inferred from homology"/>
<dbReference type="STRING" id="46177.SAMN05660976_03060"/>
<dbReference type="Gene3D" id="1.10.3720.10">
    <property type="entry name" value="MetI-like"/>
    <property type="match status" value="1"/>
</dbReference>
<feature type="transmembrane region" description="Helical" evidence="9">
    <location>
        <begin position="160"/>
        <end position="180"/>
    </location>
</feature>
<dbReference type="NCBIfam" id="TIGR01726">
    <property type="entry name" value="HEQRo_perm_3TM"/>
    <property type="match status" value="1"/>
</dbReference>
<feature type="transmembrane region" description="Helical" evidence="9">
    <location>
        <begin position="200"/>
        <end position="222"/>
    </location>
</feature>
<keyword evidence="3 9" id="KW-0813">Transport</keyword>
<dbReference type="GO" id="GO:0022857">
    <property type="term" value="F:transmembrane transporter activity"/>
    <property type="evidence" value="ECO:0007669"/>
    <property type="project" value="InterPro"/>
</dbReference>
<dbReference type="Pfam" id="PF00528">
    <property type="entry name" value="BPD_transp_1"/>
    <property type="match status" value="1"/>
</dbReference>
<name>A0A1H7S6E6_9ACTN</name>
<gene>
    <name evidence="11" type="ORF">SAMN05660976_03060</name>
</gene>
<dbReference type="OrthoDB" id="3181282at2"/>
<dbReference type="AlphaFoldDB" id="A0A1H7S6E6"/>
<protein>
    <submittedName>
        <fullName evidence="11">Glutamate transport system permease protein</fullName>
    </submittedName>
</protein>
<keyword evidence="4" id="KW-1003">Cell membrane</keyword>
<evidence type="ECO:0000259" key="10">
    <source>
        <dbReference type="PROSITE" id="PS50928"/>
    </source>
</evidence>
<feature type="transmembrane region" description="Helical" evidence="9">
    <location>
        <begin position="68"/>
        <end position="86"/>
    </location>
</feature>
<feature type="transmembrane region" description="Helical" evidence="9">
    <location>
        <begin position="98"/>
        <end position="118"/>
    </location>
</feature>
<evidence type="ECO:0000256" key="4">
    <source>
        <dbReference type="ARBA" id="ARBA00022475"/>
    </source>
</evidence>
<keyword evidence="5 9" id="KW-0812">Transmembrane</keyword>
<sequence length="229" mass="24743">MDTSTLFDFSPLVQDFDKIIAGFWATIRLTVMSAVLALVLGTVLAAMRVAPTPVLRWAGAAYVNVVRNTPLTLVLILCALGLSDAMQLTFSDEPSTNYYWWAVTGLSAYTAAFVCEALRSGINTVSVGQAEAARAIGLTFTQSLRLVVLPQAFRTVISPLGSILIALTKNTTIVIVGSYIEAAAQMKQMFDDYGGTIPIFLGFAFGYMVLTLPTGFFFGWLAKRMAVAR</sequence>
<dbReference type="PANTHER" id="PTHR30614">
    <property type="entry name" value="MEMBRANE COMPONENT OF AMINO ACID ABC TRANSPORTER"/>
    <property type="match status" value="1"/>
</dbReference>
<keyword evidence="12" id="KW-1185">Reference proteome</keyword>
<evidence type="ECO:0000256" key="9">
    <source>
        <dbReference type="RuleBase" id="RU363032"/>
    </source>
</evidence>
<evidence type="ECO:0000256" key="8">
    <source>
        <dbReference type="ARBA" id="ARBA00023136"/>
    </source>
</evidence>
<keyword evidence="7 9" id="KW-1133">Transmembrane helix</keyword>
<dbReference type="PANTHER" id="PTHR30614:SF37">
    <property type="entry name" value="AMINO-ACID ABC TRANSPORTER PERMEASE PROTEIN YHDX-RELATED"/>
    <property type="match status" value="1"/>
</dbReference>
<evidence type="ECO:0000256" key="1">
    <source>
        <dbReference type="ARBA" id="ARBA00004651"/>
    </source>
</evidence>
<evidence type="ECO:0000313" key="12">
    <source>
        <dbReference type="Proteomes" id="UP000198953"/>
    </source>
</evidence>
<evidence type="ECO:0000256" key="5">
    <source>
        <dbReference type="ARBA" id="ARBA00022692"/>
    </source>
</evidence>
<reference evidence="11 12" key="1">
    <citation type="submission" date="2016-10" db="EMBL/GenBank/DDBJ databases">
        <authorList>
            <person name="de Groot N.N."/>
        </authorList>
    </citation>
    <scope>NUCLEOTIDE SEQUENCE [LARGE SCALE GENOMIC DNA]</scope>
    <source>
        <strain evidence="11 12">DSM 43357</strain>
    </source>
</reference>
<dbReference type="CDD" id="cd06261">
    <property type="entry name" value="TM_PBP2"/>
    <property type="match status" value="1"/>
</dbReference>
<organism evidence="11 12">
    <name type="scientific">Nonomuraea pusilla</name>
    <dbReference type="NCBI Taxonomy" id="46177"/>
    <lineage>
        <taxon>Bacteria</taxon>
        <taxon>Bacillati</taxon>
        <taxon>Actinomycetota</taxon>
        <taxon>Actinomycetes</taxon>
        <taxon>Streptosporangiales</taxon>
        <taxon>Streptosporangiaceae</taxon>
        <taxon>Nonomuraea</taxon>
    </lineage>
</organism>
<evidence type="ECO:0000313" key="11">
    <source>
        <dbReference type="EMBL" id="SEL67859.1"/>
    </source>
</evidence>
<keyword evidence="6" id="KW-0029">Amino-acid transport</keyword>
<dbReference type="RefSeq" id="WP_055503540.1">
    <property type="nucleotide sequence ID" value="NZ_BBZG01000001.1"/>
</dbReference>
<dbReference type="Proteomes" id="UP000198953">
    <property type="component" value="Unassembled WGS sequence"/>
</dbReference>